<dbReference type="EMBL" id="CP073653">
    <property type="protein sequence ID" value="QUN35197.1"/>
    <property type="molecule type" value="Genomic_DNA"/>
</dbReference>
<organism evidence="4 5">
    <name type="scientific">Clostridium beijerinckii</name>
    <name type="common">Clostridium MP</name>
    <dbReference type="NCBI Taxonomy" id="1520"/>
    <lineage>
        <taxon>Bacteria</taxon>
        <taxon>Bacillati</taxon>
        <taxon>Bacillota</taxon>
        <taxon>Clostridia</taxon>
        <taxon>Eubacteriales</taxon>
        <taxon>Clostridiaceae</taxon>
        <taxon>Clostridium</taxon>
    </lineage>
</organism>
<dbReference type="GeneID" id="66347941"/>
<dbReference type="AlphaFoldDB" id="A0AB74VFM7"/>
<keyword evidence="5" id="KW-1185">Reference proteome</keyword>
<evidence type="ECO:0000313" key="5">
    <source>
        <dbReference type="Proteomes" id="UP000679373"/>
    </source>
</evidence>
<accession>A0AB74VFM7</accession>
<evidence type="ECO:0000256" key="1">
    <source>
        <dbReference type="ARBA" id="ARBA00022737"/>
    </source>
</evidence>
<reference evidence="4" key="1">
    <citation type="submission" date="2021-04" db="EMBL/GenBank/DDBJ databases">
        <title>Complete genome sequence of the type strain Clostridium beijerinckii NRRL B-598.</title>
        <authorList>
            <person name="Sedlar K."/>
            <person name="Branska B."/>
            <person name="Bezdicek M."/>
            <person name="Nykrynova M."/>
            <person name="Lengerova M."/>
            <person name="Skutkova H."/>
            <person name="Patakova P."/>
        </authorList>
    </citation>
    <scope>NUCLEOTIDE SEQUENCE</scope>
    <source>
        <strain evidence="4">DSM 791</strain>
    </source>
</reference>
<name>A0AB74VFM7_CLOBE</name>
<feature type="repeat" description="Cell wall-binding" evidence="2">
    <location>
        <begin position="47"/>
        <end position="66"/>
    </location>
</feature>
<keyword evidence="1" id="KW-0677">Repeat</keyword>
<keyword evidence="3" id="KW-0732">Signal</keyword>
<gene>
    <name evidence="4" type="ORF">KEC93_25420</name>
</gene>
<dbReference type="Proteomes" id="UP000679373">
    <property type="component" value="Chromosome"/>
</dbReference>
<dbReference type="SUPFAM" id="SSF69360">
    <property type="entry name" value="Cell wall binding repeat"/>
    <property type="match status" value="1"/>
</dbReference>
<dbReference type="Gene3D" id="2.10.270.10">
    <property type="entry name" value="Cholin Binding"/>
    <property type="match status" value="1"/>
</dbReference>
<evidence type="ECO:0000256" key="3">
    <source>
        <dbReference type="SAM" id="SignalP"/>
    </source>
</evidence>
<feature type="chain" id="PRO_5044492910" description="Cell wall-binding protein" evidence="3">
    <location>
        <begin position="30"/>
        <end position="235"/>
    </location>
</feature>
<feature type="signal peptide" evidence="3">
    <location>
        <begin position="1"/>
        <end position="29"/>
    </location>
</feature>
<proteinExistence type="predicted"/>
<dbReference type="Pfam" id="PF01473">
    <property type="entry name" value="Choline_bind_1"/>
    <property type="match status" value="1"/>
</dbReference>
<evidence type="ECO:0000313" key="4">
    <source>
        <dbReference type="EMBL" id="QUN35197.1"/>
    </source>
</evidence>
<sequence>MKKLKLTKVMASTLIVASILALNPIGASAEWRQDSTGWWYAEGSSYCKGWKEIDGGWYYFNSEGYMDHDKIVDGYYLNNKGVWSNGGVELKSYAEILQSKQLMRKYNIQCDNPLTLFNNVIDIDQDGTFEMIITHGNSMGSLTISIFTYKDGNIQVEHIPFGHGWYVGYNSDRKEFIINAQTQGNIWGAGYKLENNKCIKVDSWDCHNNGLGESYKLNGTNISQDEFDEFIAKFN</sequence>
<dbReference type="RefSeq" id="WP_077869356.1">
    <property type="nucleotide sequence ID" value="NZ_BKAK01000085.1"/>
</dbReference>
<evidence type="ECO:0008006" key="6">
    <source>
        <dbReference type="Google" id="ProtNLM"/>
    </source>
</evidence>
<evidence type="ECO:0000256" key="2">
    <source>
        <dbReference type="PROSITE-ProRule" id="PRU00591"/>
    </source>
</evidence>
<dbReference type="PROSITE" id="PS51170">
    <property type="entry name" value="CW"/>
    <property type="match status" value="1"/>
</dbReference>
<dbReference type="InterPro" id="IPR018337">
    <property type="entry name" value="Cell_wall/Cho-bd_repeat"/>
</dbReference>
<protein>
    <recommendedName>
        <fullName evidence="6">Cell wall-binding protein</fullName>
    </recommendedName>
</protein>